<dbReference type="Gene3D" id="1.10.600.10">
    <property type="entry name" value="Farnesyl Diphosphate Synthase"/>
    <property type="match status" value="1"/>
</dbReference>
<protein>
    <recommendedName>
        <fullName evidence="3">Phytoene synthase</fullName>
    </recommendedName>
</protein>
<gene>
    <name evidence="1" type="ORF">F3N42_06775</name>
</gene>
<dbReference type="SUPFAM" id="SSF48576">
    <property type="entry name" value="Terpenoid synthases"/>
    <property type="match status" value="1"/>
</dbReference>
<evidence type="ECO:0000313" key="2">
    <source>
        <dbReference type="Proteomes" id="UP000325372"/>
    </source>
</evidence>
<evidence type="ECO:0008006" key="3">
    <source>
        <dbReference type="Google" id="ProtNLM"/>
    </source>
</evidence>
<dbReference type="AlphaFoldDB" id="A0A5N0TDE7"/>
<dbReference type="Proteomes" id="UP000325372">
    <property type="component" value="Unassembled WGS sequence"/>
</dbReference>
<organism evidence="1 2">
    <name type="scientific">Marinihelvus fidelis</name>
    <dbReference type="NCBI Taxonomy" id="2613842"/>
    <lineage>
        <taxon>Bacteria</taxon>
        <taxon>Pseudomonadati</taxon>
        <taxon>Pseudomonadota</taxon>
        <taxon>Gammaproteobacteria</taxon>
        <taxon>Chromatiales</taxon>
        <taxon>Wenzhouxiangellaceae</taxon>
        <taxon>Marinihelvus</taxon>
    </lineage>
</organism>
<sequence>MTPASRSACLAIVPGAGSAFDSAARFLRNQPAESLLAAEALVRSVIEVPATVSDPGVALVKLKWWRDAVADAVVKGAHQHPVIQAALDTGALAHWREEAWNDGVLAIGLQCDGGPFNHTDALLDWHCNARGGLEMALLRKSTEARDAGLAMAVLEPLESWLVNGGEPTWLPLDVLARKGGMSAQAHADDESVRAALVGELAGAVLSRVRKPSEVQDCPNALETGLSVRDHVVFLRLARLAKAPASVQRRGIVPTLGEVFSTWRHARRATARMAS</sequence>
<dbReference type="EMBL" id="VYXP01000004">
    <property type="protein sequence ID" value="KAA9131876.1"/>
    <property type="molecule type" value="Genomic_DNA"/>
</dbReference>
<dbReference type="RefSeq" id="WP_150863666.1">
    <property type="nucleotide sequence ID" value="NZ_VYXP01000004.1"/>
</dbReference>
<dbReference type="Pfam" id="PF00494">
    <property type="entry name" value="SQS_PSY"/>
    <property type="match status" value="1"/>
</dbReference>
<proteinExistence type="predicted"/>
<reference evidence="1 2" key="1">
    <citation type="submission" date="2019-09" db="EMBL/GenBank/DDBJ databases">
        <title>Wenzhouxiangella sp. Genome sequencing and assembly.</title>
        <authorList>
            <person name="Zhang R."/>
        </authorList>
    </citation>
    <scope>NUCLEOTIDE SEQUENCE [LARGE SCALE GENOMIC DNA]</scope>
    <source>
        <strain evidence="1 2">W260</strain>
    </source>
</reference>
<evidence type="ECO:0000313" key="1">
    <source>
        <dbReference type="EMBL" id="KAA9131876.1"/>
    </source>
</evidence>
<keyword evidence="2" id="KW-1185">Reference proteome</keyword>
<comment type="caution">
    <text evidence="1">The sequence shown here is derived from an EMBL/GenBank/DDBJ whole genome shotgun (WGS) entry which is preliminary data.</text>
</comment>
<name>A0A5N0TDE7_9GAMM</name>
<dbReference type="InterPro" id="IPR008949">
    <property type="entry name" value="Isoprenoid_synthase_dom_sf"/>
</dbReference>
<accession>A0A5N0TDE7</accession>
<dbReference type="InterPro" id="IPR002060">
    <property type="entry name" value="Squ/phyt_synthse"/>
</dbReference>